<dbReference type="InterPro" id="IPR025668">
    <property type="entry name" value="Tnp_DDE_dom"/>
</dbReference>
<proteinExistence type="predicted"/>
<dbReference type="EMBL" id="CP004025">
    <property type="protein sequence ID" value="AGC43588.1"/>
    <property type="molecule type" value="Genomic_DNA"/>
</dbReference>
<reference evidence="3 4" key="1">
    <citation type="journal article" date="2013" name="Genome Announc.">
        <title>Complete genome sequence of Myxococcus stipitatus strain DSM 14675, a fruiting myxobacterium.</title>
        <authorList>
            <person name="Huntley S."/>
            <person name="Kneip S."/>
            <person name="Treuner-Lange A."/>
            <person name="Sogaard-Andersen L."/>
        </authorList>
    </citation>
    <scope>NUCLEOTIDE SEQUENCE [LARGE SCALE GENOMIC DNA]</scope>
    <source>
        <strain evidence="4">DSM 14675 / JCM 12634 / Mx s8</strain>
    </source>
</reference>
<dbReference type="PATRIC" id="fig|1278073.3.peg.2303"/>
<dbReference type="PANTHER" id="PTHR35604">
    <property type="entry name" value="TRANSPOSASE INSH FOR INSERTION SEQUENCE ELEMENT IS5A-RELATED"/>
    <property type="match status" value="1"/>
</dbReference>
<feature type="region of interest" description="Disordered" evidence="1">
    <location>
        <begin position="1"/>
        <end position="21"/>
    </location>
</feature>
<protein>
    <recommendedName>
        <fullName evidence="2">Transposase DDE domain-containing protein</fullName>
    </recommendedName>
</protein>
<organism evidence="3 4">
    <name type="scientific">Myxococcus stipitatus (strain DSM 14675 / JCM 12634 / Mx s8)</name>
    <dbReference type="NCBI Taxonomy" id="1278073"/>
    <lineage>
        <taxon>Bacteria</taxon>
        <taxon>Pseudomonadati</taxon>
        <taxon>Myxococcota</taxon>
        <taxon>Myxococcia</taxon>
        <taxon>Myxococcales</taxon>
        <taxon>Cystobacterineae</taxon>
        <taxon>Myxococcaceae</taxon>
        <taxon>Myxococcus</taxon>
    </lineage>
</organism>
<dbReference type="Pfam" id="PF13751">
    <property type="entry name" value="DDE_Tnp_1_6"/>
    <property type="match status" value="1"/>
</dbReference>
<evidence type="ECO:0000256" key="1">
    <source>
        <dbReference type="SAM" id="MobiDB-lite"/>
    </source>
</evidence>
<evidence type="ECO:0000313" key="4">
    <source>
        <dbReference type="Proteomes" id="UP000011131"/>
    </source>
</evidence>
<accession>L7U644</accession>
<name>L7U644_MYXSD</name>
<gene>
    <name evidence="3" type="ordered locus">MYSTI_02266</name>
</gene>
<dbReference type="PANTHER" id="PTHR35604:SF2">
    <property type="entry name" value="TRANSPOSASE INSH FOR INSERTION SEQUENCE ELEMENT IS5A-RELATED"/>
    <property type="match status" value="1"/>
</dbReference>
<dbReference type="STRING" id="1278073.MYSTI_02266"/>
<feature type="domain" description="Transposase DDE" evidence="2">
    <location>
        <begin position="12"/>
        <end position="78"/>
    </location>
</feature>
<dbReference type="Proteomes" id="UP000011131">
    <property type="component" value="Chromosome"/>
</dbReference>
<feature type="compositionally biased region" description="Basic and acidic residues" evidence="1">
    <location>
        <begin position="10"/>
        <end position="21"/>
    </location>
</feature>
<dbReference type="KEGG" id="msd:MYSTI_02266"/>
<dbReference type="AlphaFoldDB" id="L7U644"/>
<dbReference type="eggNOG" id="COG3039">
    <property type="taxonomic scope" value="Bacteria"/>
</dbReference>
<evidence type="ECO:0000259" key="2">
    <source>
        <dbReference type="Pfam" id="PF13751"/>
    </source>
</evidence>
<evidence type="ECO:0000313" key="3">
    <source>
        <dbReference type="EMBL" id="AGC43588.1"/>
    </source>
</evidence>
<keyword evidence="4" id="KW-1185">Reference proteome</keyword>
<dbReference type="HOGENOM" id="CLU_021293_7_1_7"/>
<sequence>MTPHIAQTTDTRRRSAIDRRTTRPAGYALSQRIRKRIEEVWGWMKTVGGFRKTRFKGRERTELAAYLVGAAYNLVRMARLVAA</sequence>